<dbReference type="GO" id="GO:0016779">
    <property type="term" value="F:nucleotidyltransferase activity"/>
    <property type="evidence" value="ECO:0007669"/>
    <property type="project" value="UniProtKB-KW"/>
</dbReference>
<evidence type="ECO:0000313" key="6">
    <source>
        <dbReference type="EMBL" id="KAK0745824.1"/>
    </source>
</evidence>
<evidence type="ECO:0000256" key="4">
    <source>
        <dbReference type="ARBA" id="ARBA00023027"/>
    </source>
</evidence>
<feature type="compositionally biased region" description="Basic and acidic residues" evidence="5">
    <location>
        <begin position="33"/>
        <end position="43"/>
    </location>
</feature>
<keyword evidence="1" id="KW-0328">Glycosyltransferase</keyword>
<proteinExistence type="predicted"/>
<evidence type="ECO:0000256" key="2">
    <source>
        <dbReference type="ARBA" id="ARBA00022679"/>
    </source>
</evidence>
<feature type="compositionally biased region" description="Pro residues" evidence="5">
    <location>
        <begin position="13"/>
        <end position="25"/>
    </location>
</feature>
<gene>
    <name evidence="6" type="ORF">B0T18DRAFT_390381</name>
</gene>
<dbReference type="Proteomes" id="UP001172155">
    <property type="component" value="Unassembled WGS sequence"/>
</dbReference>
<evidence type="ECO:0000256" key="5">
    <source>
        <dbReference type="SAM" id="MobiDB-lite"/>
    </source>
</evidence>
<dbReference type="InterPro" id="IPR051838">
    <property type="entry name" value="ARTD_PARP"/>
</dbReference>
<keyword evidence="4" id="KW-0520">NAD</keyword>
<organism evidence="6 7">
    <name type="scientific">Schizothecium vesticola</name>
    <dbReference type="NCBI Taxonomy" id="314040"/>
    <lineage>
        <taxon>Eukaryota</taxon>
        <taxon>Fungi</taxon>
        <taxon>Dikarya</taxon>
        <taxon>Ascomycota</taxon>
        <taxon>Pezizomycotina</taxon>
        <taxon>Sordariomycetes</taxon>
        <taxon>Sordariomycetidae</taxon>
        <taxon>Sordariales</taxon>
        <taxon>Schizotheciaceae</taxon>
        <taxon>Schizothecium</taxon>
    </lineage>
</organism>
<dbReference type="EMBL" id="JAUKUD010000004">
    <property type="protein sequence ID" value="KAK0745824.1"/>
    <property type="molecule type" value="Genomic_DNA"/>
</dbReference>
<keyword evidence="2" id="KW-0808">Transferase</keyword>
<accession>A0AA40EUS2</accession>
<feature type="region of interest" description="Disordered" evidence="5">
    <location>
        <begin position="1"/>
        <end position="54"/>
    </location>
</feature>
<sequence>MRSLANIVRRPRGPPNNRPTGPCPQLPSLAPAEPEHGGQRYSEEAPELPQRPDPIPVHRQTWLCEIRASSSVKAFVFSGGQVPPPSEVERFLAPTVTYITRRGHPVSQSSDLNAVLLDRARERDARDDVLVVLASSIYLSAPAASRELRSLIPLDPAIYLRCLIVAIAARGDLVEHYEKGAVKAIYTLSTEADRDTTLTAIESFLRFFTHCRPSAFLPDGFVLAWFRSCGAIAALRRAVDHWDGQRPHSAYRRAQCIQTLAGVFGEAEVLGDLNHHSQLYWRALLCWTPDSCRLSQWEFGCLSSEQHGKLFRLLLLDGPDTATGRQPSLRMSEPACYGFVRIETRTTARLEQLLGYLSSAEMIGPNAVELFIRFFVDNPADDATFRGFDRALCHLSDDAMFQQCLFALGSRTNDADFCTQLTYLANHLQLLSLIRIPSLTGNLAARVEELMRAAQTEFVAQLDLGPADYIGTCILDLGNAIVQAPQLHERLSPTFLQMVRRFPERDIADAVFQRLEDAVVETSGRFSALKSHLISRLGGRTGYAGGSVDSADIQKEADFWKRCRDPDRRELARVLSGLKCLDYKAYAKCLVAVIHEKSMFVKELRVELIEGDGTRACASLTTYLAGRRRQGQLSADCWTLLLVAFIKERGTLVQGGSHLRSMEEWLGFVQGILQVVGPAVVQSEIASHGDGITKDRLAWWQTLSGYKAAFKQIKTLVRGFEDVGWMYLTNEEAAVRALLEHAQTGPTMSTRLVISLLHPDGANLVQVVAILNALRTLSRHGKEIVETVLWRAASATGPSALWTKTALAASIKTWLESSLLTLADKEALRLIAAQLDIRPSGSRSSAEELLRRLNFDYSRLLERAQKLEVERWTLKNTDVSQHVSLLQGVGIEDVGGKASGADIPPELIDAVSALAPNEYELCFPLTGLNDLQRQARGVPKGARLLVVRVRLEARIGFCIHCSPNDEPADGKHKYWRKSHEPDQKVCTAESSLFGYYLTRNLHRLLKTSPKLAEVHSSIERWVTKAPATCSVCGAAMGVKLWKAASCSRTCSLHLRRAPLQVRLHNLLVDPLSLDLLLASVYAASLDASGLELLPGCPVAKASIPAVVNSLPSMATLAQAADLGQALSTHPLGGEQEKLLSWLCLSFRGFMRVAPPGYVIPSMPASQQFLVLNAHRERERAFEKHLGASGAAGSGPVFHGTDIKRLFLIMSTGIKNVSNQPLMANGAAAGPGVYCGDEQQTSWGFARALGQTWARSALNPQMRLMLGCELAKYPAVSMATHVVQDETRVLVRYVLLLPPNYHAPPRRHVAPAMSTAFARLRSGRSS</sequence>
<protein>
    <submittedName>
        <fullName evidence="6">Uncharacterized protein</fullName>
    </submittedName>
</protein>
<keyword evidence="3" id="KW-0548">Nucleotidyltransferase</keyword>
<dbReference type="GO" id="GO:0016757">
    <property type="term" value="F:glycosyltransferase activity"/>
    <property type="evidence" value="ECO:0007669"/>
    <property type="project" value="UniProtKB-KW"/>
</dbReference>
<evidence type="ECO:0000313" key="7">
    <source>
        <dbReference type="Proteomes" id="UP001172155"/>
    </source>
</evidence>
<evidence type="ECO:0000256" key="3">
    <source>
        <dbReference type="ARBA" id="ARBA00022695"/>
    </source>
</evidence>
<name>A0AA40EUS2_9PEZI</name>
<dbReference type="SUPFAM" id="SSF56399">
    <property type="entry name" value="ADP-ribosylation"/>
    <property type="match status" value="1"/>
</dbReference>
<comment type="caution">
    <text evidence="6">The sequence shown here is derived from an EMBL/GenBank/DDBJ whole genome shotgun (WGS) entry which is preliminary data.</text>
</comment>
<keyword evidence="7" id="KW-1185">Reference proteome</keyword>
<reference evidence="6" key="1">
    <citation type="submission" date="2023-06" db="EMBL/GenBank/DDBJ databases">
        <title>Genome-scale phylogeny and comparative genomics of the fungal order Sordariales.</title>
        <authorList>
            <consortium name="Lawrence Berkeley National Laboratory"/>
            <person name="Hensen N."/>
            <person name="Bonometti L."/>
            <person name="Westerberg I."/>
            <person name="Brannstrom I.O."/>
            <person name="Guillou S."/>
            <person name="Cros-Aarteil S."/>
            <person name="Calhoun S."/>
            <person name="Haridas S."/>
            <person name="Kuo A."/>
            <person name="Mondo S."/>
            <person name="Pangilinan J."/>
            <person name="Riley R."/>
            <person name="LaButti K."/>
            <person name="Andreopoulos B."/>
            <person name="Lipzen A."/>
            <person name="Chen C."/>
            <person name="Yanf M."/>
            <person name="Daum C."/>
            <person name="Ng V."/>
            <person name="Clum A."/>
            <person name="Steindorff A."/>
            <person name="Ohm R."/>
            <person name="Martin F."/>
            <person name="Silar P."/>
            <person name="Natvig D."/>
            <person name="Lalanne C."/>
            <person name="Gautier V."/>
            <person name="Ament-velasquez S.L."/>
            <person name="Kruys A."/>
            <person name="Hutchinson M.I."/>
            <person name="Powell A.J."/>
            <person name="Barry K."/>
            <person name="Miller A.N."/>
            <person name="Grigoriev I.V."/>
            <person name="Debuchy R."/>
            <person name="Gladieux P."/>
            <person name="Thoren M.H."/>
            <person name="Johannesson H."/>
        </authorList>
    </citation>
    <scope>NUCLEOTIDE SEQUENCE</scope>
    <source>
        <strain evidence="6">SMH3187-1</strain>
    </source>
</reference>
<evidence type="ECO:0000256" key="1">
    <source>
        <dbReference type="ARBA" id="ARBA00022676"/>
    </source>
</evidence>
<dbReference type="PANTHER" id="PTHR21328">
    <property type="entry name" value="POLY ADP-RIBOSE POLYMERASE FAMILY, MEMBER PARP"/>
    <property type="match status" value="1"/>
</dbReference>